<evidence type="ECO:0000313" key="1">
    <source>
        <dbReference type="EMBL" id="GAH55564.1"/>
    </source>
</evidence>
<feature type="non-terminal residue" evidence="1">
    <location>
        <position position="1"/>
    </location>
</feature>
<organism evidence="1">
    <name type="scientific">marine sediment metagenome</name>
    <dbReference type="NCBI Taxonomy" id="412755"/>
    <lineage>
        <taxon>unclassified sequences</taxon>
        <taxon>metagenomes</taxon>
        <taxon>ecological metagenomes</taxon>
    </lineage>
</organism>
<comment type="caution">
    <text evidence="1">The sequence shown here is derived from an EMBL/GenBank/DDBJ whole genome shotgun (WGS) entry which is preliminary data.</text>
</comment>
<reference evidence="1" key="1">
    <citation type="journal article" date="2014" name="Front. Microbiol.">
        <title>High frequency of phylogenetically diverse reductive dehalogenase-homologous genes in deep subseafloor sedimentary metagenomes.</title>
        <authorList>
            <person name="Kawai M."/>
            <person name="Futagami T."/>
            <person name="Toyoda A."/>
            <person name="Takaki Y."/>
            <person name="Nishi S."/>
            <person name="Hori S."/>
            <person name="Arai W."/>
            <person name="Tsubouchi T."/>
            <person name="Morono Y."/>
            <person name="Uchiyama I."/>
            <person name="Ito T."/>
            <person name="Fujiyama A."/>
            <person name="Inagaki F."/>
            <person name="Takami H."/>
        </authorList>
    </citation>
    <scope>NUCLEOTIDE SEQUENCE</scope>
    <source>
        <strain evidence="1">Expedition CK06-06</strain>
    </source>
</reference>
<proteinExistence type="predicted"/>
<name>X1HP16_9ZZZZ</name>
<dbReference type="AlphaFoldDB" id="X1HP16"/>
<dbReference type="EMBL" id="BARU01023648">
    <property type="protein sequence ID" value="GAH55564.1"/>
    <property type="molecule type" value="Genomic_DNA"/>
</dbReference>
<protein>
    <submittedName>
        <fullName evidence="1">Uncharacterized protein</fullName>
    </submittedName>
</protein>
<accession>X1HP16</accession>
<gene>
    <name evidence="1" type="ORF">S03H2_38353</name>
</gene>
<sequence length="49" mass="5592">GKEFGCVAGLNRYFTNKGKNLIAKAVEINLSNIIDQNPVNFYYESNYFN</sequence>